<dbReference type="InterPro" id="IPR015421">
    <property type="entry name" value="PyrdxlP-dep_Trfase_major"/>
</dbReference>
<dbReference type="AlphaFoldDB" id="A0A9Q1KUU4"/>
<protein>
    <recommendedName>
        <fullName evidence="4">Molybdenum cofactor sulfurase</fullName>
    </recommendedName>
</protein>
<dbReference type="Gene3D" id="3.40.640.10">
    <property type="entry name" value="Type I PLP-dependent aspartate aminotransferase-like (Major domain)"/>
    <property type="match status" value="1"/>
</dbReference>
<name>A0A9Q1KUU4_9CARY</name>
<evidence type="ECO:0000313" key="1">
    <source>
        <dbReference type="EMBL" id="KAJ8421785.1"/>
    </source>
</evidence>
<dbReference type="EMBL" id="JAKOGI010002536">
    <property type="protein sequence ID" value="KAJ8421785.1"/>
    <property type="molecule type" value="Genomic_DNA"/>
</dbReference>
<sequence length="585" mass="66626">MQSPPPNGENSSSSSSNPCNCHSCCLSPNLLGFPNSQLDHQNSANITNSSTFHYDFATATTSSLYPNTQFTNPDCLPSLQESIKRFTRAFPLFLDTVEADRVRKTEYPHLTLSSHVCLDYSGHALFSFSQKNAEFAASSSSTPPLSPTHFEDVSESEFEFKLRRRIMRYLNVLEDDYSLFFAANQVSAFGVLGESYPFKSNKRVLTVYDHENEAVEAMIERSRNRGARVLSAEFKWPKLKINCAKLQEMLMEGHKKKKNKRREKGLFVFPIQSRVTGARYSYQWMNLAQENDWHVCLDATGLGPKDMDTLGLTLIRPDFIICTFYSVFGDDPSGFACLFVKKSTLSIFTQPNISSAPGITSLKYFLRTSGYEPRNFRAAKSDDPNEEIECRGLDHADSLGLVRIGTRTRCLINWLTNAMGTLSHPNSEKGVQLVTIYGPRVGFDRGPALAFNVFDWKGEKIDPWLVQKLADRNNISLGCGFIKHIGFSERYREEEGRVWALEKGSEEKERKGKGKKGERNERRIGVVIASIGFLTNFEDVYRLWEFVSKFLDADFVEKERWRYMALNQKTIQKILEIFIRYVSTI</sequence>
<evidence type="ECO:0000313" key="3">
    <source>
        <dbReference type="Proteomes" id="UP001153076"/>
    </source>
</evidence>
<dbReference type="Gene3D" id="3.90.1150.10">
    <property type="entry name" value="Aspartate Aminotransferase, domain 1"/>
    <property type="match status" value="1"/>
</dbReference>
<dbReference type="InterPro" id="IPR015422">
    <property type="entry name" value="PyrdxlP-dep_Trfase_small"/>
</dbReference>
<comment type="caution">
    <text evidence="2">The sequence shown here is derived from an EMBL/GenBank/DDBJ whole genome shotgun (WGS) entry which is preliminary data.</text>
</comment>
<dbReference type="PANTHER" id="PTHR14237:SF64">
    <property type="entry name" value="MOLYBDENUM COFACTOR SULFURASE-LIKE PROTEIN"/>
    <property type="match status" value="1"/>
</dbReference>
<proteinExistence type="predicted"/>
<organism evidence="2 3">
    <name type="scientific">Carnegiea gigantea</name>
    <dbReference type="NCBI Taxonomy" id="171969"/>
    <lineage>
        <taxon>Eukaryota</taxon>
        <taxon>Viridiplantae</taxon>
        <taxon>Streptophyta</taxon>
        <taxon>Embryophyta</taxon>
        <taxon>Tracheophyta</taxon>
        <taxon>Spermatophyta</taxon>
        <taxon>Magnoliopsida</taxon>
        <taxon>eudicotyledons</taxon>
        <taxon>Gunneridae</taxon>
        <taxon>Pentapetalae</taxon>
        <taxon>Caryophyllales</taxon>
        <taxon>Cactineae</taxon>
        <taxon>Cactaceae</taxon>
        <taxon>Cactoideae</taxon>
        <taxon>Echinocereeae</taxon>
        <taxon>Carnegiea</taxon>
    </lineage>
</organism>
<gene>
    <name evidence="2" type="ORF">Cgig2_002451</name>
    <name evidence="1" type="ORF">Cgig2_021723</name>
</gene>
<dbReference type="EMBL" id="JAKOGI010000022">
    <property type="protein sequence ID" value="KAJ8449319.1"/>
    <property type="molecule type" value="Genomic_DNA"/>
</dbReference>
<dbReference type="InterPro" id="IPR015424">
    <property type="entry name" value="PyrdxlP-dep_Trfase"/>
</dbReference>
<dbReference type="OrthoDB" id="10264306at2759"/>
<dbReference type="PANTHER" id="PTHR14237">
    <property type="entry name" value="MOLYBDOPTERIN COFACTOR SULFURASE MOSC"/>
    <property type="match status" value="1"/>
</dbReference>
<reference evidence="2" key="1">
    <citation type="submission" date="2022-04" db="EMBL/GenBank/DDBJ databases">
        <title>Carnegiea gigantea Genome sequencing and assembly v2.</title>
        <authorList>
            <person name="Copetti D."/>
            <person name="Sanderson M.J."/>
            <person name="Burquez A."/>
            <person name="Wojciechowski M.F."/>
        </authorList>
    </citation>
    <scope>NUCLEOTIDE SEQUENCE</scope>
    <source>
        <strain evidence="2">SGP5-SGP5p</strain>
        <tissue evidence="2">Aerial part</tissue>
    </source>
</reference>
<keyword evidence="3" id="KW-1185">Reference proteome</keyword>
<dbReference type="SUPFAM" id="SSF53383">
    <property type="entry name" value="PLP-dependent transferases"/>
    <property type="match status" value="1"/>
</dbReference>
<evidence type="ECO:0000313" key="2">
    <source>
        <dbReference type="EMBL" id="KAJ8449319.1"/>
    </source>
</evidence>
<accession>A0A9Q1KUU4</accession>
<evidence type="ECO:0008006" key="4">
    <source>
        <dbReference type="Google" id="ProtNLM"/>
    </source>
</evidence>
<dbReference type="Proteomes" id="UP001153076">
    <property type="component" value="Unassembled WGS sequence"/>
</dbReference>